<dbReference type="PANTHER" id="PTHR33116">
    <property type="entry name" value="REVERSE TRANSCRIPTASE ZINC-BINDING DOMAIN-CONTAINING PROTEIN-RELATED-RELATED"/>
    <property type="match status" value="1"/>
</dbReference>
<sequence length="305" mass="34680">MRTKRVGRKSRFALKLDMSKAYDRVEWPFIEAMMLKMGFSSNWVSLILNCITSVSYSVVFNGQVCKSFLPSRGLHQGDPLSPYLLLLCGEGLSSLLRQEHVDIGIRITRAAPRVTHLFFADDNLIFGEATTSCAAKLWNLLGLYESCSGQVVNFDKSGIFFSANCIEDNQNDIRRILRITSNLCPEKYLGLPTMVGQNKKKAFMTLRDRFIACISSWSPRSLSQGGKEVYIKSILQAILTYTMSCFLLPKTFCNELESIMARFWWQNIKHKQGIHWCLWSGLCQLKEDGGLGFRDMSKIQYCPVS</sequence>
<evidence type="ECO:0000259" key="2">
    <source>
        <dbReference type="PROSITE" id="PS50878"/>
    </source>
</evidence>
<dbReference type="InterPro" id="IPR000477">
    <property type="entry name" value="RT_dom"/>
</dbReference>
<dbReference type="AlphaFoldDB" id="A0A9W7MP51"/>
<keyword evidence="4" id="KW-1185">Reference proteome</keyword>
<dbReference type="Pfam" id="PF00078">
    <property type="entry name" value="RVT_1"/>
    <property type="match status" value="1"/>
</dbReference>
<reference evidence="3" key="1">
    <citation type="submission" date="2023-05" db="EMBL/GenBank/DDBJ databases">
        <title>Genome and transcriptome analyses reveal genes involved in the formation of fine ridges on petal epidermal cells in Hibiscus trionum.</title>
        <authorList>
            <person name="Koshimizu S."/>
            <person name="Masuda S."/>
            <person name="Ishii T."/>
            <person name="Shirasu K."/>
            <person name="Hoshino A."/>
            <person name="Arita M."/>
        </authorList>
    </citation>
    <scope>NUCLEOTIDE SEQUENCE</scope>
    <source>
        <strain evidence="3">Hamamatsu line</strain>
    </source>
</reference>
<accession>A0A9W7MP51</accession>
<dbReference type="Proteomes" id="UP001165190">
    <property type="component" value="Unassembled WGS sequence"/>
</dbReference>
<dbReference type="InterPro" id="IPR043502">
    <property type="entry name" value="DNA/RNA_pol_sf"/>
</dbReference>
<feature type="transmembrane region" description="Helical" evidence="1">
    <location>
        <begin position="43"/>
        <end position="62"/>
    </location>
</feature>
<feature type="domain" description="Reverse transcriptase" evidence="2">
    <location>
        <begin position="1"/>
        <end position="193"/>
    </location>
</feature>
<dbReference type="PROSITE" id="PS50878">
    <property type="entry name" value="RT_POL"/>
    <property type="match status" value="1"/>
</dbReference>
<proteinExistence type="predicted"/>
<dbReference type="EMBL" id="BSYR01000039">
    <property type="protein sequence ID" value="GMJ04391.1"/>
    <property type="molecule type" value="Genomic_DNA"/>
</dbReference>
<evidence type="ECO:0000313" key="3">
    <source>
        <dbReference type="EMBL" id="GMJ04391.1"/>
    </source>
</evidence>
<keyword evidence="1" id="KW-0472">Membrane</keyword>
<dbReference type="OrthoDB" id="1936608at2759"/>
<keyword evidence="1" id="KW-0812">Transmembrane</keyword>
<protein>
    <recommendedName>
        <fullName evidence="2">Reverse transcriptase domain-containing protein</fullName>
    </recommendedName>
</protein>
<evidence type="ECO:0000256" key="1">
    <source>
        <dbReference type="SAM" id="Phobius"/>
    </source>
</evidence>
<evidence type="ECO:0000313" key="4">
    <source>
        <dbReference type="Proteomes" id="UP001165190"/>
    </source>
</evidence>
<gene>
    <name evidence="3" type="ORF">HRI_004108300</name>
</gene>
<keyword evidence="1" id="KW-1133">Transmembrane helix</keyword>
<comment type="caution">
    <text evidence="3">The sequence shown here is derived from an EMBL/GenBank/DDBJ whole genome shotgun (WGS) entry which is preliminary data.</text>
</comment>
<dbReference type="SUPFAM" id="SSF56672">
    <property type="entry name" value="DNA/RNA polymerases"/>
    <property type="match status" value="1"/>
</dbReference>
<dbReference type="PANTHER" id="PTHR33116:SF86">
    <property type="entry name" value="REVERSE TRANSCRIPTASE DOMAIN-CONTAINING PROTEIN"/>
    <property type="match status" value="1"/>
</dbReference>
<name>A0A9W7MP51_HIBTR</name>
<organism evidence="3 4">
    <name type="scientific">Hibiscus trionum</name>
    <name type="common">Flower of an hour</name>
    <dbReference type="NCBI Taxonomy" id="183268"/>
    <lineage>
        <taxon>Eukaryota</taxon>
        <taxon>Viridiplantae</taxon>
        <taxon>Streptophyta</taxon>
        <taxon>Embryophyta</taxon>
        <taxon>Tracheophyta</taxon>
        <taxon>Spermatophyta</taxon>
        <taxon>Magnoliopsida</taxon>
        <taxon>eudicotyledons</taxon>
        <taxon>Gunneridae</taxon>
        <taxon>Pentapetalae</taxon>
        <taxon>rosids</taxon>
        <taxon>malvids</taxon>
        <taxon>Malvales</taxon>
        <taxon>Malvaceae</taxon>
        <taxon>Malvoideae</taxon>
        <taxon>Hibiscus</taxon>
    </lineage>
</organism>